<dbReference type="CDD" id="cd03257">
    <property type="entry name" value="ABC_NikE_OppD_transporters"/>
    <property type="match status" value="1"/>
</dbReference>
<feature type="domain" description="ABC transporter" evidence="5">
    <location>
        <begin position="4"/>
        <end position="231"/>
    </location>
</feature>
<evidence type="ECO:0000256" key="4">
    <source>
        <dbReference type="ARBA" id="ARBA00022840"/>
    </source>
</evidence>
<dbReference type="GO" id="GO:0005524">
    <property type="term" value="F:ATP binding"/>
    <property type="evidence" value="ECO:0007669"/>
    <property type="project" value="UniProtKB-KW"/>
</dbReference>
<name>A0A074MA77_9BACL</name>
<keyword evidence="7" id="KW-1185">Reference proteome</keyword>
<evidence type="ECO:0000256" key="1">
    <source>
        <dbReference type="ARBA" id="ARBA00005417"/>
    </source>
</evidence>
<dbReference type="InterPro" id="IPR003593">
    <property type="entry name" value="AAA+_ATPase"/>
</dbReference>
<evidence type="ECO:0000256" key="3">
    <source>
        <dbReference type="ARBA" id="ARBA00022741"/>
    </source>
</evidence>
<proteinExistence type="inferred from homology"/>
<dbReference type="InterPro" id="IPR050319">
    <property type="entry name" value="ABC_transp_ATP-bind"/>
</dbReference>
<dbReference type="Proteomes" id="UP000027931">
    <property type="component" value="Unassembled WGS sequence"/>
</dbReference>
<dbReference type="PANTHER" id="PTHR43776:SF7">
    <property type="entry name" value="D,D-DIPEPTIDE TRANSPORT ATP-BINDING PROTEIN DDPF-RELATED"/>
    <property type="match status" value="1"/>
</dbReference>
<dbReference type="GO" id="GO:0016887">
    <property type="term" value="F:ATP hydrolysis activity"/>
    <property type="evidence" value="ECO:0007669"/>
    <property type="project" value="InterPro"/>
</dbReference>
<evidence type="ECO:0000313" key="7">
    <source>
        <dbReference type="Proteomes" id="UP000027931"/>
    </source>
</evidence>
<dbReference type="SMART" id="SM00382">
    <property type="entry name" value="AAA"/>
    <property type="match status" value="1"/>
</dbReference>
<dbReference type="eggNOG" id="COG4608">
    <property type="taxonomic scope" value="Bacteria"/>
</dbReference>
<protein>
    <recommendedName>
        <fullName evidence="5">ABC transporter domain-containing protein</fullName>
    </recommendedName>
</protein>
<dbReference type="InterPro" id="IPR027417">
    <property type="entry name" value="P-loop_NTPase"/>
</dbReference>
<dbReference type="PANTHER" id="PTHR43776">
    <property type="entry name" value="TRANSPORT ATP-BINDING PROTEIN"/>
    <property type="match status" value="1"/>
</dbReference>
<keyword evidence="2" id="KW-0813">Transport</keyword>
<dbReference type="Pfam" id="PF00005">
    <property type="entry name" value="ABC_tran"/>
    <property type="match status" value="1"/>
</dbReference>
<gene>
    <name evidence="6" type="ORF">EL26_13190</name>
</gene>
<keyword evidence="3" id="KW-0547">Nucleotide-binding</keyword>
<dbReference type="Gene3D" id="3.40.50.300">
    <property type="entry name" value="P-loop containing nucleotide triphosphate hydrolases"/>
    <property type="match status" value="1"/>
</dbReference>
<dbReference type="AlphaFoldDB" id="A0A074MA77"/>
<dbReference type="EMBL" id="JMIR01000017">
    <property type="protein sequence ID" value="KEO82857.1"/>
    <property type="molecule type" value="Genomic_DNA"/>
</dbReference>
<dbReference type="GO" id="GO:0055085">
    <property type="term" value="P:transmembrane transport"/>
    <property type="evidence" value="ECO:0007669"/>
    <property type="project" value="UniProtKB-ARBA"/>
</dbReference>
<dbReference type="InterPro" id="IPR003439">
    <property type="entry name" value="ABC_transporter-like_ATP-bd"/>
</dbReference>
<dbReference type="PROSITE" id="PS50893">
    <property type="entry name" value="ABC_TRANSPORTER_2"/>
    <property type="match status" value="1"/>
</dbReference>
<evidence type="ECO:0000313" key="6">
    <source>
        <dbReference type="EMBL" id="KEO82857.1"/>
    </source>
</evidence>
<dbReference type="PROSITE" id="PS00211">
    <property type="entry name" value="ABC_TRANSPORTER_1"/>
    <property type="match status" value="1"/>
</dbReference>
<evidence type="ECO:0000259" key="5">
    <source>
        <dbReference type="PROSITE" id="PS50893"/>
    </source>
</evidence>
<dbReference type="InterPro" id="IPR017871">
    <property type="entry name" value="ABC_transporter-like_CS"/>
</dbReference>
<comment type="caution">
    <text evidence="6">The sequence shown here is derived from an EMBL/GenBank/DDBJ whole genome shotgun (WGS) entry which is preliminary data.</text>
</comment>
<accession>A0A074MA77</accession>
<sequence length="233" mass="26275">MSLLVVNCVTKSYPLRRGGWSVKPKHVLALQRFSLRVEAGSCVGLVGSSGSGKSTLARLILGLDHPDEGQILFEGVDVHRAGGTVRQQLRRDMQIVFQDCWSALNPRWTVGRSIVEPIRNFEKRTEHEQALRVEELLELTGLHGCDRHKYPHQMSGGQLQRVNIARAIALHPKLLVLDEAVSSLDRIVQVQILNLLRELQARFGMAYLFISHDREAVHFMADRVVTMDKEARS</sequence>
<keyword evidence="4" id="KW-0067">ATP-binding</keyword>
<evidence type="ECO:0000256" key="2">
    <source>
        <dbReference type="ARBA" id="ARBA00022448"/>
    </source>
</evidence>
<dbReference type="STRING" id="1157490.EL26_13190"/>
<organism evidence="6 7">
    <name type="scientific">Tumebacillus flagellatus</name>
    <dbReference type="NCBI Taxonomy" id="1157490"/>
    <lineage>
        <taxon>Bacteria</taxon>
        <taxon>Bacillati</taxon>
        <taxon>Bacillota</taxon>
        <taxon>Bacilli</taxon>
        <taxon>Bacillales</taxon>
        <taxon>Alicyclobacillaceae</taxon>
        <taxon>Tumebacillus</taxon>
    </lineage>
</organism>
<comment type="similarity">
    <text evidence="1">Belongs to the ABC transporter superfamily.</text>
</comment>
<reference evidence="6 7" key="1">
    <citation type="journal article" date="2013" name="Int. J. Syst. Evol. Microbiol.">
        <title>Tumebacillus flagellatus sp. nov., an alpha-amylase/pullulanase-producing bacterium isolated from cassava wastewater.</title>
        <authorList>
            <person name="Wang Q."/>
            <person name="Xie N."/>
            <person name="Qin Y."/>
            <person name="Shen N."/>
            <person name="Zhu J."/>
            <person name="Mi H."/>
            <person name="Huang R."/>
        </authorList>
    </citation>
    <scope>NUCLEOTIDE SEQUENCE [LARGE SCALE GENOMIC DNA]</scope>
    <source>
        <strain evidence="6 7">GST4</strain>
    </source>
</reference>
<dbReference type="SUPFAM" id="SSF52540">
    <property type="entry name" value="P-loop containing nucleoside triphosphate hydrolases"/>
    <property type="match status" value="1"/>
</dbReference>